<keyword evidence="4" id="KW-1185">Reference proteome</keyword>
<dbReference type="Pfam" id="PF00296">
    <property type="entry name" value="Bac_luciferase"/>
    <property type="match status" value="1"/>
</dbReference>
<dbReference type="PANTHER" id="PTHR43244">
    <property type="match status" value="1"/>
</dbReference>
<dbReference type="GO" id="GO:0016705">
    <property type="term" value="F:oxidoreductase activity, acting on paired donors, with incorporation or reduction of molecular oxygen"/>
    <property type="evidence" value="ECO:0007669"/>
    <property type="project" value="InterPro"/>
</dbReference>
<dbReference type="RefSeq" id="WP_158090900.1">
    <property type="nucleotide sequence ID" value="NZ_JACKRZ010000369.1"/>
</dbReference>
<dbReference type="PANTHER" id="PTHR43244:SF1">
    <property type="entry name" value="5,10-METHYLENETETRAHYDROMETHANOPTERIN REDUCTASE"/>
    <property type="match status" value="1"/>
</dbReference>
<reference evidence="3 4" key="1">
    <citation type="submission" date="2016-01" db="EMBL/GenBank/DDBJ databases">
        <title>The new phylogeny of the genus Mycobacterium.</title>
        <authorList>
            <person name="Tarcisio F."/>
            <person name="Conor M."/>
            <person name="Antonella G."/>
            <person name="Elisabetta G."/>
            <person name="Giulia F.S."/>
            <person name="Sara T."/>
            <person name="Anna F."/>
            <person name="Clotilde B."/>
            <person name="Roberto B."/>
            <person name="Veronica D.S."/>
            <person name="Fabio R."/>
            <person name="Monica P."/>
            <person name="Olivier J."/>
            <person name="Enrico T."/>
            <person name="Nicola S."/>
        </authorList>
    </citation>
    <scope>NUCLEOTIDE SEQUENCE [LARGE SCALE GENOMIC DNA]</scope>
    <source>
        <strain evidence="3 4">DSM 44572</strain>
    </source>
</reference>
<accession>A0A1X1ZJ40</accession>
<name>A0A1X1ZJ40_9MYCO</name>
<comment type="caution">
    <text evidence="3">The sequence shown here is derived from an EMBL/GenBank/DDBJ whole genome shotgun (WGS) entry which is preliminary data.</text>
</comment>
<dbReference type="InterPro" id="IPR050564">
    <property type="entry name" value="F420-G6PD/mer"/>
</dbReference>
<gene>
    <name evidence="3" type="ORF">AWC19_12115</name>
</gene>
<dbReference type="SUPFAM" id="SSF51679">
    <property type="entry name" value="Bacterial luciferase-like"/>
    <property type="match status" value="1"/>
</dbReference>
<dbReference type="EMBL" id="LQPJ01000109">
    <property type="protein sequence ID" value="ORW23295.1"/>
    <property type="molecule type" value="Genomic_DNA"/>
</dbReference>
<dbReference type="OrthoDB" id="9775082at2"/>
<dbReference type="STRING" id="153971.AWC19_12115"/>
<evidence type="ECO:0000313" key="4">
    <source>
        <dbReference type="Proteomes" id="UP000193529"/>
    </source>
</evidence>
<organism evidence="3 4">
    <name type="scientific">Mycobacterium palustre</name>
    <dbReference type="NCBI Taxonomy" id="153971"/>
    <lineage>
        <taxon>Bacteria</taxon>
        <taxon>Bacillati</taxon>
        <taxon>Actinomycetota</taxon>
        <taxon>Actinomycetes</taxon>
        <taxon>Mycobacteriales</taxon>
        <taxon>Mycobacteriaceae</taxon>
        <taxon>Mycobacterium</taxon>
        <taxon>Mycobacterium simiae complex</taxon>
    </lineage>
</organism>
<evidence type="ECO:0000313" key="3">
    <source>
        <dbReference type="EMBL" id="ORW23295.1"/>
    </source>
</evidence>
<evidence type="ECO:0000259" key="2">
    <source>
        <dbReference type="Pfam" id="PF00296"/>
    </source>
</evidence>
<sequence>MSSGVHVNLPIVYSRHLPIATAIDTARAIQASGVIDSLTVWDQMTFFAPPALWRPDNSPLAALMPDIDSFPDPYVVLAHIATAVPGFGLVTTSDAVRRGPAEFTQTLMTLADVSGAATMVQMGAGELKQCKPFGHKRSQGAKRLEDTFRIFRKFMNDTAPINHEGHHWNLQQAWLGGARPAVPPQLWALGGGPRLIDAAIRYGDGFCTAAPFVWTNPEQAAEQIAGMKRTLARLGRDPEAFGFGLWWICLINEDPTAIEIAMKNDYIRWISATMGRFHSAAWRAEGVEPPKGDSWHYATDMLPLTYSEPAINDVLARATPEIVRKSWHHGTVQEMSDAIAPYVEAGVNFVQIVDFFPLTRPAHETPEGLRRAFELAALIKGANSSPGGSEVGLRQPS</sequence>
<evidence type="ECO:0000256" key="1">
    <source>
        <dbReference type="ARBA" id="ARBA00023002"/>
    </source>
</evidence>
<proteinExistence type="predicted"/>
<dbReference type="Proteomes" id="UP000193529">
    <property type="component" value="Unassembled WGS sequence"/>
</dbReference>
<feature type="domain" description="Luciferase-like" evidence="2">
    <location>
        <begin position="71"/>
        <end position="347"/>
    </location>
</feature>
<dbReference type="AlphaFoldDB" id="A0A1X1ZJ40"/>
<dbReference type="InterPro" id="IPR011251">
    <property type="entry name" value="Luciferase-like_dom"/>
</dbReference>
<keyword evidence="1" id="KW-0560">Oxidoreductase</keyword>
<dbReference type="InterPro" id="IPR036661">
    <property type="entry name" value="Luciferase-like_sf"/>
</dbReference>
<dbReference type="Gene3D" id="3.20.20.30">
    <property type="entry name" value="Luciferase-like domain"/>
    <property type="match status" value="1"/>
</dbReference>
<protein>
    <recommendedName>
        <fullName evidence="2">Luciferase-like domain-containing protein</fullName>
    </recommendedName>
</protein>